<evidence type="ECO:0000313" key="1">
    <source>
        <dbReference type="EMBL" id="GMR34445.1"/>
    </source>
</evidence>
<accession>A0AAN5C8B5</accession>
<proteinExistence type="predicted"/>
<organism evidence="1 2">
    <name type="scientific">Pristionchus mayeri</name>
    <dbReference type="NCBI Taxonomy" id="1317129"/>
    <lineage>
        <taxon>Eukaryota</taxon>
        <taxon>Metazoa</taxon>
        <taxon>Ecdysozoa</taxon>
        <taxon>Nematoda</taxon>
        <taxon>Chromadorea</taxon>
        <taxon>Rhabditida</taxon>
        <taxon>Rhabditina</taxon>
        <taxon>Diplogasteromorpha</taxon>
        <taxon>Diplogasteroidea</taxon>
        <taxon>Neodiplogasteridae</taxon>
        <taxon>Pristionchus</taxon>
    </lineage>
</organism>
<comment type="caution">
    <text evidence="1">The sequence shown here is derived from an EMBL/GenBank/DDBJ whole genome shotgun (WGS) entry which is preliminary data.</text>
</comment>
<keyword evidence="2" id="KW-1185">Reference proteome</keyword>
<dbReference type="EMBL" id="BTRK01000002">
    <property type="protein sequence ID" value="GMR34445.1"/>
    <property type="molecule type" value="Genomic_DNA"/>
</dbReference>
<gene>
    <name evidence="1" type="ORF">PMAYCL1PPCAC_04640</name>
</gene>
<sequence>MRHLLVSDQNTDSEVNWLGLGPLIWCKIFNMIPETVENRIIRHERNGRSPYSVYYSLRLTCGAFNGVIIDRKNRRYLKNIRIPCREMVIAQRGTDFCIRLQNATSGRYREFTCHGISTETPTN</sequence>
<name>A0AAN5C8B5_9BILA</name>
<feature type="non-terminal residue" evidence="1">
    <location>
        <position position="123"/>
    </location>
</feature>
<protein>
    <submittedName>
        <fullName evidence="1">Uncharacterized protein</fullName>
    </submittedName>
</protein>
<dbReference type="Proteomes" id="UP001328107">
    <property type="component" value="Unassembled WGS sequence"/>
</dbReference>
<evidence type="ECO:0000313" key="2">
    <source>
        <dbReference type="Proteomes" id="UP001328107"/>
    </source>
</evidence>
<reference evidence="2" key="1">
    <citation type="submission" date="2022-10" db="EMBL/GenBank/DDBJ databases">
        <title>Genome assembly of Pristionchus species.</title>
        <authorList>
            <person name="Yoshida K."/>
            <person name="Sommer R.J."/>
        </authorList>
    </citation>
    <scope>NUCLEOTIDE SEQUENCE [LARGE SCALE GENOMIC DNA]</scope>
    <source>
        <strain evidence="2">RS5460</strain>
    </source>
</reference>
<dbReference type="AlphaFoldDB" id="A0AAN5C8B5"/>